<evidence type="ECO:0000259" key="11">
    <source>
        <dbReference type="Pfam" id="PF13609"/>
    </source>
</evidence>
<name>C8ND85_CARH6</name>
<dbReference type="InterPro" id="IPR023614">
    <property type="entry name" value="Porin_dom_sf"/>
</dbReference>
<comment type="subunit">
    <text evidence="2">Homotrimer.</text>
</comment>
<keyword evidence="8" id="KW-0626">Porin</keyword>
<evidence type="ECO:0000256" key="2">
    <source>
        <dbReference type="ARBA" id="ARBA00011233"/>
    </source>
</evidence>
<evidence type="ECO:0000256" key="3">
    <source>
        <dbReference type="ARBA" id="ARBA00022448"/>
    </source>
</evidence>
<dbReference type="Pfam" id="PF13609">
    <property type="entry name" value="Porin_4"/>
    <property type="match status" value="1"/>
</dbReference>
<reference evidence="12 13" key="1">
    <citation type="submission" date="2009-08" db="EMBL/GenBank/DDBJ databases">
        <authorList>
            <person name="Qin X."/>
            <person name="Bachman B."/>
            <person name="Battles P."/>
            <person name="Bell A."/>
            <person name="Bess C."/>
            <person name="Bickham C."/>
            <person name="Chaboub L."/>
            <person name="Chen D."/>
            <person name="Coyle M."/>
            <person name="Deiros D.R."/>
            <person name="Dinh H."/>
            <person name="Forbes L."/>
            <person name="Fowler G."/>
            <person name="Francisco L."/>
            <person name="Fu Q."/>
            <person name="Gubbala S."/>
            <person name="Hale W."/>
            <person name="Han Y."/>
            <person name="Hemphill L."/>
            <person name="Highlander S.K."/>
            <person name="Hirani K."/>
            <person name="Hogues M."/>
            <person name="Jackson L."/>
            <person name="Jakkamsetti A."/>
            <person name="Javaid M."/>
            <person name="Jiang H."/>
            <person name="Korchina V."/>
            <person name="Kovar C."/>
            <person name="Lara F."/>
            <person name="Lee S."/>
            <person name="Mata R."/>
            <person name="Mathew T."/>
            <person name="Moen C."/>
            <person name="Morales K."/>
            <person name="Munidasa M."/>
            <person name="Nazareth L."/>
            <person name="Ngo R."/>
            <person name="Nguyen L."/>
            <person name="Okwuonu G."/>
            <person name="Ongeri F."/>
            <person name="Patil S."/>
            <person name="Petrosino J."/>
            <person name="Pham C."/>
            <person name="Pham P."/>
            <person name="Pu L.-L."/>
            <person name="Puazo M."/>
            <person name="Raj R."/>
            <person name="Reid J."/>
            <person name="Rouhana J."/>
            <person name="Saada N."/>
            <person name="Shang Y."/>
            <person name="Simmons D."/>
            <person name="Thornton R."/>
            <person name="Warren J."/>
            <person name="Weissenberger G."/>
            <person name="Zhang J."/>
            <person name="Zhang L."/>
            <person name="Zhou C."/>
            <person name="Zhu D."/>
            <person name="Muzny D."/>
            <person name="Worley K."/>
            <person name="Gibbs R."/>
        </authorList>
    </citation>
    <scope>NUCLEOTIDE SEQUENCE [LARGE SCALE GENOMIC DNA]</scope>
    <source>
        <strain evidence="13">ATCC 15826 / DSM 8339 / NCTC 10426 / 6573</strain>
    </source>
</reference>
<dbReference type="PANTHER" id="PTHR34501">
    <property type="entry name" value="PROTEIN YDDL-RELATED"/>
    <property type="match status" value="1"/>
</dbReference>
<dbReference type="Proteomes" id="UP000004870">
    <property type="component" value="Unassembled WGS sequence"/>
</dbReference>
<keyword evidence="3" id="KW-0813">Transport</keyword>
<keyword evidence="9" id="KW-0472">Membrane</keyword>
<dbReference type="HOGENOM" id="CLU_862470_0_0_6"/>
<dbReference type="GO" id="GO:0046930">
    <property type="term" value="C:pore complex"/>
    <property type="evidence" value="ECO:0007669"/>
    <property type="project" value="UniProtKB-KW"/>
</dbReference>
<keyword evidence="5" id="KW-0812">Transmembrane</keyword>
<proteinExistence type="predicted"/>
<dbReference type="PANTHER" id="PTHR34501:SF9">
    <property type="entry name" value="MAJOR OUTER MEMBRANE PROTEIN P.IA"/>
    <property type="match status" value="1"/>
</dbReference>
<dbReference type="CDD" id="cd00342">
    <property type="entry name" value="gram_neg_porins"/>
    <property type="match status" value="1"/>
</dbReference>
<evidence type="ECO:0000256" key="5">
    <source>
        <dbReference type="ARBA" id="ARBA00022692"/>
    </source>
</evidence>
<feature type="domain" description="Porin" evidence="11">
    <location>
        <begin position="24"/>
        <end position="308"/>
    </location>
</feature>
<keyword evidence="7" id="KW-0406">Ion transport</keyword>
<dbReference type="InterPro" id="IPR001702">
    <property type="entry name" value="Porin_Gram-ve"/>
</dbReference>
<sequence length="334" mass="37606">MKKRGDLTGDCIMRLSWAVIGIYAFASQLHAAEAVKNQSETTLYGALAYSVWNGYSKGEGSSHNLYTHAARIGFEGQERLGETAAAIFNFRFDSQTPTKPDYISGLNSTRYAYIGLKGDFGKLTLGRQDTFWYDYGSAASVFQDIFDYGWAGLSTASKMIRYEKADIGGSGLTLGASAVLDGKHEAIPGGKSRAFNAYEVGATYEKGPWSLFAGYQHTNSDMIYTRDNDKIREVMGASVTYREGPVYVGFDYEHHASKGEHYALGAIWYKERRKHHLYGGIEMVDYDHQKKWYQGALGYTYYFSPHTYSWLEGQSWKQDKLHGYDVVLGMRHNF</sequence>
<dbReference type="PRINTS" id="PR00182">
    <property type="entry name" value="ECOLNEIPORIN"/>
</dbReference>
<accession>C8ND85</accession>
<keyword evidence="13" id="KW-1185">Reference proteome</keyword>
<organism evidence="12 13">
    <name type="scientific">Cardiobacterium hominis (strain ATCC 15826 / DSM 8339 / NCTC 10426 / 6573)</name>
    <dbReference type="NCBI Taxonomy" id="638300"/>
    <lineage>
        <taxon>Bacteria</taxon>
        <taxon>Pseudomonadati</taxon>
        <taxon>Pseudomonadota</taxon>
        <taxon>Gammaproteobacteria</taxon>
        <taxon>Cardiobacteriales</taxon>
        <taxon>Cardiobacteriaceae</taxon>
        <taxon>Cardiobacterium</taxon>
    </lineage>
</organism>
<evidence type="ECO:0000313" key="12">
    <source>
        <dbReference type="EMBL" id="EEV87478.1"/>
    </source>
</evidence>
<dbReference type="EMBL" id="ACKY01000130">
    <property type="protein sequence ID" value="EEV87478.1"/>
    <property type="molecule type" value="Genomic_DNA"/>
</dbReference>
<evidence type="ECO:0000256" key="1">
    <source>
        <dbReference type="ARBA" id="ARBA00004571"/>
    </source>
</evidence>
<evidence type="ECO:0000256" key="4">
    <source>
        <dbReference type="ARBA" id="ARBA00022452"/>
    </source>
</evidence>
<evidence type="ECO:0000256" key="9">
    <source>
        <dbReference type="ARBA" id="ARBA00023136"/>
    </source>
</evidence>
<dbReference type="Gene3D" id="2.40.160.10">
    <property type="entry name" value="Porin"/>
    <property type="match status" value="1"/>
</dbReference>
<gene>
    <name evidence="12" type="ORF">HMPREF0198_2463</name>
</gene>
<keyword evidence="4" id="KW-1134">Transmembrane beta strand</keyword>
<keyword evidence="10" id="KW-0998">Cell outer membrane</keyword>
<dbReference type="AlphaFoldDB" id="C8ND85"/>
<dbReference type="GO" id="GO:0009279">
    <property type="term" value="C:cell outer membrane"/>
    <property type="evidence" value="ECO:0007669"/>
    <property type="project" value="UniProtKB-SubCell"/>
</dbReference>
<evidence type="ECO:0000313" key="13">
    <source>
        <dbReference type="Proteomes" id="UP000004870"/>
    </source>
</evidence>
<comment type="subcellular location">
    <subcellularLocation>
        <location evidence="1">Cell outer membrane</location>
        <topology evidence="1">Multi-pass membrane protein</topology>
    </subcellularLocation>
</comment>
<dbReference type="SUPFAM" id="SSF56935">
    <property type="entry name" value="Porins"/>
    <property type="match status" value="1"/>
</dbReference>
<dbReference type="InterPro" id="IPR033900">
    <property type="entry name" value="Gram_neg_porin_domain"/>
</dbReference>
<dbReference type="InterPro" id="IPR050298">
    <property type="entry name" value="Gram-neg_bact_OMP"/>
</dbReference>
<dbReference type="GO" id="GO:0034220">
    <property type="term" value="P:monoatomic ion transmembrane transport"/>
    <property type="evidence" value="ECO:0007669"/>
    <property type="project" value="InterPro"/>
</dbReference>
<comment type="caution">
    <text evidence="12">The sequence shown here is derived from an EMBL/GenBank/DDBJ whole genome shotgun (WGS) entry which is preliminary data.</text>
</comment>
<dbReference type="STRING" id="2718.CHUV0807_1830"/>
<keyword evidence="6" id="KW-0732">Signal</keyword>
<evidence type="ECO:0000256" key="7">
    <source>
        <dbReference type="ARBA" id="ARBA00023065"/>
    </source>
</evidence>
<evidence type="ECO:0000256" key="8">
    <source>
        <dbReference type="ARBA" id="ARBA00023114"/>
    </source>
</evidence>
<evidence type="ECO:0000256" key="6">
    <source>
        <dbReference type="ARBA" id="ARBA00022729"/>
    </source>
</evidence>
<protein>
    <submittedName>
        <fullName evidence="12">Gram-negative porin</fullName>
    </submittedName>
</protein>
<evidence type="ECO:0000256" key="10">
    <source>
        <dbReference type="ARBA" id="ARBA00023237"/>
    </source>
</evidence>
<dbReference type="GO" id="GO:0015288">
    <property type="term" value="F:porin activity"/>
    <property type="evidence" value="ECO:0007669"/>
    <property type="project" value="UniProtKB-KW"/>
</dbReference>